<dbReference type="GO" id="GO:0009279">
    <property type="term" value="C:cell outer membrane"/>
    <property type="evidence" value="ECO:0007669"/>
    <property type="project" value="UniProtKB-SubCell"/>
</dbReference>
<dbReference type="InterPro" id="IPR036942">
    <property type="entry name" value="Beta-barrel_TonB_sf"/>
</dbReference>
<dbReference type="EMBL" id="JXXZ01000006">
    <property type="protein sequence ID" value="KJZ00637.1"/>
    <property type="molecule type" value="Genomic_DNA"/>
</dbReference>
<evidence type="ECO:0000313" key="9">
    <source>
        <dbReference type="Proteomes" id="UP000033664"/>
    </source>
</evidence>
<keyword evidence="5" id="KW-0732">Signal</keyword>
<dbReference type="InterPro" id="IPR000531">
    <property type="entry name" value="Beta-barrel_TonB"/>
</dbReference>
<dbReference type="Gene3D" id="2.170.130.10">
    <property type="entry name" value="TonB-dependent receptor, plug domain"/>
    <property type="match status" value="1"/>
</dbReference>
<feature type="signal peptide" evidence="5">
    <location>
        <begin position="1"/>
        <end position="27"/>
    </location>
</feature>
<dbReference type="OrthoDB" id="9768470at2"/>
<evidence type="ECO:0000256" key="1">
    <source>
        <dbReference type="ARBA" id="ARBA00004442"/>
    </source>
</evidence>
<keyword evidence="3" id="KW-0998">Cell outer membrane</keyword>
<dbReference type="Gene3D" id="2.40.170.20">
    <property type="entry name" value="TonB-dependent receptor, beta-barrel domain"/>
    <property type="match status" value="1"/>
</dbReference>
<keyword evidence="8" id="KW-0675">Receptor</keyword>
<accession>A0A0F4PL32</accession>
<sequence>MFKQHRLSKLTLAVGLGLFVHTNGLIAAEAELAANDEIEEVVAVGTRLQGSAAAVVEERKNQAFVADILGAEQLSRTGDSDAASALRRVTGLTLVDGKFIYVRGLGERYSSARLNGAYIPSPDLTRNVVPLDIFPASIIESMAVQKAYSPDMPAAFGGGNIDIRTKSIPSDFVAGVELGVGYNTTADEGYTYDGNDAGVPQAMKDAIVRYQGNFSINNIVNRDYLQDNEQGTRAQQATAINNQLLKSLPRNYGLKEESLDPEMGVKAHIGNSFEEDYFGGRIGFLLSGAYVNEWDAQTRFSSVIAQDVDSSCATSLDSAEQVANSCYNTVKNSTVTTENERYNATASLGYTFDTHSISAQQLYIVDNEDETEVAISQSPAGSSTFTIAGDGLANRNHEFNLEERKLNVSQFLGQHTFLDLWGVGFDWQYTRSKATTDIPTNVDFEFRDQYGENGRYAGSEITGDDNRVIMSYTDMEERVTSYGGNFNLPLMFDGVDVEFKVGYDFSDRARIYNTSSFTVNNSAGAAINVNDGSRDPLTNSGYLSDQFIDGNAILVDFNEPTPPDADDYIAGQKIDAGYGSFDVMYDQWLRISGGIRYEEFKQTSVGTSSLIFDGEDLQTIWSAENIEDGTILEDDWFPALSLTYIGAEQYQVRAGYGETVVRPDFREVVPVTYFDPLTDIRTFGRVGLKSSPIKNYDLRYEFYGEAGNSYSVAAFYKDIEAPIETVLRIGDEDYSATFVNGETAEVYGIEAEWLQDLTFLSDGLFTSGNITLSDSEAKIDPALAGNLTNPTKRMTGHSEYVVNMQLNYDSADGVHSASLVYNVFGERILAAGVAGRDDAYEQPFHSLDLVYTWYPDFNSKVKFKVQNLLDEQKEVTQSDIVVRSREEGVEFSVSYAYEF</sequence>
<gene>
    <name evidence="8" type="ORF">TW72_07085</name>
</gene>
<dbReference type="PATRIC" id="fig|151081.8.peg.2825"/>
<evidence type="ECO:0000256" key="4">
    <source>
        <dbReference type="RuleBase" id="RU003357"/>
    </source>
</evidence>
<comment type="caution">
    <text evidence="8">The sequence shown here is derived from an EMBL/GenBank/DDBJ whole genome shotgun (WGS) entry which is preliminary data.</text>
</comment>
<evidence type="ECO:0000256" key="2">
    <source>
        <dbReference type="ARBA" id="ARBA00023136"/>
    </source>
</evidence>
<keyword evidence="4" id="KW-0798">TonB box</keyword>
<protein>
    <submittedName>
        <fullName evidence="8">TonB-dependent receptor</fullName>
    </submittedName>
</protein>
<evidence type="ECO:0000259" key="7">
    <source>
        <dbReference type="Pfam" id="PF07715"/>
    </source>
</evidence>
<feature type="domain" description="TonB-dependent receptor-like beta-barrel" evidence="6">
    <location>
        <begin position="403"/>
        <end position="868"/>
    </location>
</feature>
<dbReference type="Proteomes" id="UP000033664">
    <property type="component" value="Unassembled WGS sequence"/>
</dbReference>
<comment type="similarity">
    <text evidence="4">Belongs to the TonB-dependent receptor family.</text>
</comment>
<dbReference type="Pfam" id="PF07715">
    <property type="entry name" value="Plug"/>
    <property type="match status" value="1"/>
</dbReference>
<keyword evidence="2 4" id="KW-0472">Membrane</keyword>
<organism evidence="8 9">
    <name type="scientific">Pseudoalteromonas ruthenica</name>
    <dbReference type="NCBI Taxonomy" id="151081"/>
    <lineage>
        <taxon>Bacteria</taxon>
        <taxon>Pseudomonadati</taxon>
        <taxon>Pseudomonadota</taxon>
        <taxon>Gammaproteobacteria</taxon>
        <taxon>Alteromonadales</taxon>
        <taxon>Pseudoalteromonadaceae</taxon>
        <taxon>Pseudoalteromonas</taxon>
    </lineage>
</organism>
<dbReference type="GeneID" id="58228247"/>
<name>A0A0F4PL32_9GAMM</name>
<dbReference type="Pfam" id="PF00593">
    <property type="entry name" value="TonB_dep_Rec_b-barrel"/>
    <property type="match status" value="1"/>
</dbReference>
<evidence type="ECO:0000259" key="6">
    <source>
        <dbReference type="Pfam" id="PF00593"/>
    </source>
</evidence>
<proteinExistence type="inferred from homology"/>
<dbReference type="PANTHER" id="PTHR40980">
    <property type="entry name" value="PLUG DOMAIN-CONTAINING PROTEIN"/>
    <property type="match status" value="1"/>
</dbReference>
<feature type="domain" description="TonB-dependent receptor plug" evidence="7">
    <location>
        <begin position="63"/>
        <end position="149"/>
    </location>
</feature>
<dbReference type="InterPro" id="IPR012910">
    <property type="entry name" value="Plug_dom"/>
</dbReference>
<keyword evidence="9" id="KW-1185">Reference proteome</keyword>
<reference evidence="8 9" key="1">
    <citation type="journal article" date="2015" name="BMC Genomics">
        <title>Genome mining reveals unlocked bioactive potential of marine Gram-negative bacteria.</title>
        <authorList>
            <person name="Machado H."/>
            <person name="Sonnenschein E.C."/>
            <person name="Melchiorsen J."/>
            <person name="Gram L."/>
        </authorList>
    </citation>
    <scope>NUCLEOTIDE SEQUENCE [LARGE SCALE GENOMIC DNA]</scope>
    <source>
        <strain evidence="8 9">S3137</strain>
    </source>
</reference>
<evidence type="ECO:0000256" key="5">
    <source>
        <dbReference type="SAM" id="SignalP"/>
    </source>
</evidence>
<dbReference type="PANTHER" id="PTHR40980:SF5">
    <property type="entry name" value="TONB-DEPENDENT RECEPTOR"/>
    <property type="match status" value="1"/>
</dbReference>
<comment type="subcellular location">
    <subcellularLocation>
        <location evidence="1 4">Cell outer membrane</location>
    </subcellularLocation>
</comment>
<dbReference type="SUPFAM" id="SSF56935">
    <property type="entry name" value="Porins"/>
    <property type="match status" value="1"/>
</dbReference>
<feature type="chain" id="PRO_5002474281" evidence="5">
    <location>
        <begin position="28"/>
        <end position="899"/>
    </location>
</feature>
<dbReference type="InterPro" id="IPR037066">
    <property type="entry name" value="Plug_dom_sf"/>
</dbReference>
<dbReference type="AlphaFoldDB" id="A0A0F4PL32"/>
<evidence type="ECO:0000313" key="8">
    <source>
        <dbReference type="EMBL" id="KJZ00637.1"/>
    </source>
</evidence>
<dbReference type="RefSeq" id="WP_045980212.1">
    <property type="nucleotide sequence ID" value="NZ_JXXY01000015.1"/>
</dbReference>
<evidence type="ECO:0000256" key="3">
    <source>
        <dbReference type="ARBA" id="ARBA00023237"/>
    </source>
</evidence>